<accession>A0A8B8AXD7</accession>
<organism evidence="2 3">
    <name type="scientific">Crassostrea virginica</name>
    <name type="common">Eastern oyster</name>
    <dbReference type="NCBI Taxonomy" id="6565"/>
    <lineage>
        <taxon>Eukaryota</taxon>
        <taxon>Metazoa</taxon>
        <taxon>Spiralia</taxon>
        <taxon>Lophotrochozoa</taxon>
        <taxon>Mollusca</taxon>
        <taxon>Bivalvia</taxon>
        <taxon>Autobranchia</taxon>
        <taxon>Pteriomorphia</taxon>
        <taxon>Ostreida</taxon>
        <taxon>Ostreoidea</taxon>
        <taxon>Ostreidae</taxon>
        <taxon>Crassostrea</taxon>
    </lineage>
</organism>
<proteinExistence type="predicted"/>
<dbReference type="GeneID" id="111105746"/>
<dbReference type="KEGG" id="cvn:111105746"/>
<reference evidence="3" key="1">
    <citation type="submission" date="2025-08" db="UniProtKB">
        <authorList>
            <consortium name="RefSeq"/>
        </authorList>
    </citation>
    <scope>IDENTIFICATION</scope>
    <source>
        <tissue evidence="3">Whole sample</tissue>
    </source>
</reference>
<gene>
    <name evidence="3" type="primary">LOC111105746</name>
</gene>
<keyword evidence="1" id="KW-0732">Signal</keyword>
<dbReference type="Proteomes" id="UP000694844">
    <property type="component" value="Chromosome 8"/>
</dbReference>
<dbReference type="RefSeq" id="XP_022295830.1">
    <property type="nucleotide sequence ID" value="XM_022440122.1"/>
</dbReference>
<name>A0A8B8AXD7_CRAVI</name>
<evidence type="ECO:0000313" key="3">
    <source>
        <dbReference type="RefSeq" id="XP_022295830.1"/>
    </source>
</evidence>
<feature type="signal peptide" evidence="1">
    <location>
        <begin position="1"/>
        <end position="28"/>
    </location>
</feature>
<protein>
    <submittedName>
        <fullName evidence="3">Uncharacterized protein LOC111105746 isoform X1</fullName>
    </submittedName>
</protein>
<evidence type="ECO:0000313" key="2">
    <source>
        <dbReference type="Proteomes" id="UP000694844"/>
    </source>
</evidence>
<evidence type="ECO:0000256" key="1">
    <source>
        <dbReference type="SAM" id="SignalP"/>
    </source>
</evidence>
<feature type="chain" id="PRO_5034094065" evidence="1">
    <location>
        <begin position="29"/>
        <end position="225"/>
    </location>
</feature>
<dbReference type="AlphaFoldDB" id="A0A8B8AXD7"/>
<keyword evidence="2" id="KW-1185">Reference proteome</keyword>
<sequence>MKFSLRSTILRFCVYHILIVFQLRSVRSNNNTMHSVFTFIRTDVDSPVDIDQSCLSIDEGTLGTKYLGITLSILKVTKNHTCRPQNMELKKIRKKIIIDNQDRRVCRTEFTMSFNKELCERAVHYICKGNNTKQIYFQECKELDANVTDKETEDDSESITMSELLVSGITEMGPVYEIPRTLCNIKRFNSESFPTNQVTSFGISRVYPVTGINFQNLQTNITNYL</sequence>